<feature type="signal peptide" evidence="3">
    <location>
        <begin position="1"/>
        <end position="22"/>
    </location>
</feature>
<dbReference type="GO" id="GO:0016810">
    <property type="term" value="F:hydrolase activity, acting on carbon-nitrogen (but not peptide) bonds"/>
    <property type="evidence" value="ECO:0007669"/>
    <property type="project" value="InterPro"/>
</dbReference>
<keyword evidence="6" id="KW-1185">Reference proteome</keyword>
<evidence type="ECO:0000256" key="3">
    <source>
        <dbReference type="SAM" id="SignalP"/>
    </source>
</evidence>
<evidence type="ECO:0000259" key="4">
    <source>
        <dbReference type="PROSITE" id="PS51677"/>
    </source>
</evidence>
<gene>
    <name evidence="5" type="ORF">SAMN06269173_101346</name>
</gene>
<dbReference type="PROSITE" id="PS51677">
    <property type="entry name" value="NODB"/>
    <property type="match status" value="1"/>
</dbReference>
<dbReference type="CDD" id="cd10918">
    <property type="entry name" value="CE4_NodB_like_5s_6s"/>
    <property type="match status" value="1"/>
</dbReference>
<dbReference type="InterPro" id="IPR011330">
    <property type="entry name" value="Glyco_hydro/deAcase_b/a-brl"/>
</dbReference>
<keyword evidence="2 3" id="KW-0732">Signal</keyword>
<dbReference type="Proteomes" id="UP000198310">
    <property type="component" value="Unassembled WGS sequence"/>
</dbReference>
<dbReference type="GO" id="GO:0005975">
    <property type="term" value="P:carbohydrate metabolic process"/>
    <property type="evidence" value="ECO:0007669"/>
    <property type="project" value="InterPro"/>
</dbReference>
<dbReference type="SUPFAM" id="SSF88713">
    <property type="entry name" value="Glycoside hydrolase/deacetylase"/>
    <property type="match status" value="1"/>
</dbReference>
<dbReference type="PANTHER" id="PTHR34216:SF3">
    <property type="entry name" value="POLY-BETA-1,6-N-ACETYL-D-GLUCOSAMINE N-DEACETYLASE"/>
    <property type="match status" value="1"/>
</dbReference>
<reference evidence="6" key="1">
    <citation type="submission" date="2017-06" db="EMBL/GenBank/DDBJ databases">
        <authorList>
            <person name="Varghese N."/>
            <person name="Submissions S."/>
        </authorList>
    </citation>
    <scope>NUCLEOTIDE SEQUENCE [LARGE SCALE GENOMIC DNA]</scope>
    <source>
        <strain evidence="6">DSM 28041</strain>
    </source>
</reference>
<dbReference type="AlphaFoldDB" id="A0A238V9V7"/>
<dbReference type="EMBL" id="FZNS01000001">
    <property type="protein sequence ID" value="SNR31175.1"/>
    <property type="molecule type" value="Genomic_DNA"/>
</dbReference>
<dbReference type="InterPro" id="IPR051398">
    <property type="entry name" value="Polysacch_Deacetylase"/>
</dbReference>
<proteinExistence type="predicted"/>
<evidence type="ECO:0000313" key="6">
    <source>
        <dbReference type="Proteomes" id="UP000198310"/>
    </source>
</evidence>
<feature type="chain" id="PRO_5012285865" evidence="3">
    <location>
        <begin position="23"/>
        <end position="309"/>
    </location>
</feature>
<dbReference type="Pfam" id="PF01522">
    <property type="entry name" value="Polysacc_deac_1"/>
    <property type="match status" value="1"/>
</dbReference>
<evidence type="ECO:0000313" key="5">
    <source>
        <dbReference type="EMBL" id="SNR31175.1"/>
    </source>
</evidence>
<evidence type="ECO:0000256" key="1">
    <source>
        <dbReference type="ARBA" id="ARBA00004613"/>
    </source>
</evidence>
<dbReference type="Gene3D" id="3.20.20.370">
    <property type="entry name" value="Glycoside hydrolase/deacetylase"/>
    <property type="match status" value="1"/>
</dbReference>
<feature type="domain" description="NodB homology" evidence="4">
    <location>
        <begin position="150"/>
        <end position="309"/>
    </location>
</feature>
<dbReference type="GO" id="GO:0005576">
    <property type="term" value="C:extracellular region"/>
    <property type="evidence" value="ECO:0007669"/>
    <property type="project" value="UniProtKB-SubCell"/>
</dbReference>
<name>A0A238V9V7_9BACT</name>
<comment type="subcellular location">
    <subcellularLocation>
        <location evidence="1">Secreted</location>
    </subcellularLocation>
</comment>
<dbReference type="InterPro" id="IPR002509">
    <property type="entry name" value="NODB_dom"/>
</dbReference>
<evidence type="ECO:0000256" key="2">
    <source>
        <dbReference type="ARBA" id="ARBA00022729"/>
    </source>
</evidence>
<accession>A0A238V9V7</accession>
<dbReference type="RefSeq" id="WP_089331452.1">
    <property type="nucleotide sequence ID" value="NZ_FZNS01000001.1"/>
</dbReference>
<organism evidence="5 6">
    <name type="scientific">Hymenobacter mucosus</name>
    <dbReference type="NCBI Taxonomy" id="1411120"/>
    <lineage>
        <taxon>Bacteria</taxon>
        <taxon>Pseudomonadati</taxon>
        <taxon>Bacteroidota</taxon>
        <taxon>Cytophagia</taxon>
        <taxon>Cytophagales</taxon>
        <taxon>Hymenobacteraceae</taxon>
        <taxon>Hymenobacter</taxon>
    </lineage>
</organism>
<sequence>MNFTHYSLLAATALATLSILPACNDAKTAAASENKAVTLGTATDSAETATITTAGTATAATTNNAGSPATIPATERADAATITARPQVPILCYHQIRDWRPRDSKGAKDYIVPVEQFKAQIKMLADSGYHTILPDQLYAYLTTGAALPSKPVMLTFDDTDLDQFTIAKPTLDKYGYKAVYFIMTVSLGRPNYMSKAQVKQLSDEGNIIGSHTWDHHNVKKYQGQDWVTQIEKPTKQLEEITGKKINYFAYPFGLWNPEAIPELKKRGMDAAFILAEKRDQQDPLYTIRRIIASGYWSPRTLHNSMVNSF</sequence>
<protein>
    <submittedName>
        <fullName evidence="5">Polysaccharide deacetylase</fullName>
    </submittedName>
</protein>
<dbReference type="PANTHER" id="PTHR34216">
    <property type="match status" value="1"/>
</dbReference>